<dbReference type="RefSeq" id="WP_096206630.1">
    <property type="nucleotide sequence ID" value="NZ_FZMP01000203.1"/>
</dbReference>
<evidence type="ECO:0000313" key="3">
    <source>
        <dbReference type="Proteomes" id="UP000218615"/>
    </source>
</evidence>
<keyword evidence="3" id="KW-1185">Reference proteome</keyword>
<dbReference type="PANTHER" id="PTHR30510">
    <property type="entry name" value="UPF0229 PROTEIN YEAH"/>
    <property type="match status" value="1"/>
</dbReference>
<accession>A0A284VS26</accession>
<proteinExistence type="predicted"/>
<dbReference type="EMBL" id="FZMP01000203">
    <property type="protein sequence ID" value="SNQ62009.1"/>
    <property type="molecule type" value="Genomic_DNA"/>
</dbReference>
<name>A0A284VS26_9EURY</name>
<evidence type="ECO:0000256" key="1">
    <source>
        <dbReference type="SAM" id="MobiDB-lite"/>
    </source>
</evidence>
<dbReference type="AlphaFoldDB" id="A0A284VS26"/>
<gene>
    <name evidence="2" type="ORF">MNV_560055</name>
</gene>
<evidence type="ECO:0008006" key="4">
    <source>
        <dbReference type="Google" id="ProtNLM"/>
    </source>
</evidence>
<reference evidence="3" key="1">
    <citation type="submission" date="2017-06" db="EMBL/GenBank/DDBJ databases">
        <authorList>
            <person name="Cremers G."/>
        </authorList>
    </citation>
    <scope>NUCLEOTIDE SEQUENCE [LARGE SCALE GENOMIC DNA]</scope>
</reference>
<organism evidence="2 3">
    <name type="scientific">Candidatus Methanoperedens nitratireducens</name>
    <dbReference type="NCBI Taxonomy" id="1392998"/>
    <lineage>
        <taxon>Archaea</taxon>
        <taxon>Methanobacteriati</taxon>
        <taxon>Methanobacteriota</taxon>
        <taxon>Stenosarchaea group</taxon>
        <taxon>Methanomicrobia</taxon>
        <taxon>Methanosarcinales</taxon>
        <taxon>ANME-2 cluster</taxon>
        <taxon>Candidatus Methanoperedentaceae</taxon>
        <taxon>Candidatus Methanoperedens</taxon>
    </lineage>
</organism>
<dbReference type="InterPro" id="IPR006698">
    <property type="entry name" value="UPF0229"/>
</dbReference>
<dbReference type="STRING" id="1392998.ANME2D_01417"/>
<feature type="region of interest" description="Disordered" evidence="1">
    <location>
        <begin position="61"/>
        <end position="85"/>
    </location>
</feature>
<dbReference type="Pfam" id="PF04285">
    <property type="entry name" value="DUF444"/>
    <property type="match status" value="2"/>
</dbReference>
<dbReference type="PANTHER" id="PTHR30510:SF2">
    <property type="entry name" value="UPF0229 PROTEIN YEAH"/>
    <property type="match status" value="1"/>
</dbReference>
<dbReference type="Proteomes" id="UP000218615">
    <property type="component" value="Unassembled WGS sequence"/>
</dbReference>
<sequence length="376" mass="43123">MSDPIGSARKKYRKRVEEAKKKTIGQLKYIELGSMKRGEVIRLRIPIVHLPHIKYGPWTPGVGSGPGKEGDKVFPSEGGAGGRKGGRGVVEAIYEDITIKDLVSWMKNELELETIKPSKRKKEIDKITYPAISKRGSESLLDLDETLYAMVDRQIVAGEMKPGDGLRIKIDEEDLRYRFPKVKYKPSKDALVIYIRDVSQSVTPADLEASYILSFLVDTWLKEFYPKVERVYIAHNDFAWEESEENYYRLQASGGTSFGPAYEILNAMMTGRDYERKTQVKRRIDKGDVDIYLIQMTDGENWDHEVALSRLAKLMPDLTRLCFLETHLYEEEDTKFLTALRNIYSPLVSEGKVRLCTIGKKDDLWKAMREFFGKRG</sequence>
<dbReference type="OrthoDB" id="340824at2157"/>
<protein>
    <recommendedName>
        <fullName evidence="4">DUF444 family protein</fullName>
    </recommendedName>
</protein>
<evidence type="ECO:0000313" key="2">
    <source>
        <dbReference type="EMBL" id="SNQ62009.1"/>
    </source>
</evidence>